<organism evidence="1 2">
    <name type="scientific">Nannocystis pusilla</name>
    <dbReference type="NCBI Taxonomy" id="889268"/>
    <lineage>
        <taxon>Bacteria</taxon>
        <taxon>Pseudomonadati</taxon>
        <taxon>Myxococcota</taxon>
        <taxon>Polyangia</taxon>
        <taxon>Nannocystales</taxon>
        <taxon>Nannocystaceae</taxon>
        <taxon>Nannocystis</taxon>
    </lineage>
</organism>
<sequence>MIRPIELSLATSPTRRFTRFVGVALGGGRGKTTAVARLERVDDGGERPRVRLAEARLRHGHRGSGEEGGEGGGDPLFRDEVLVAYLQRWTSDETVVAIDAPLTLPPCIRCPLACPGVQACTVPVVAWMRRHAPALHAARRSDPGKPAVTPYTQRAVDVLLTHVGLSPRESLGQGMGPLAARAAYLRRVLSPLLRLHENLIEVHPPATVTRLFGAEVERRHRRSDSEQAWELRKRMLTALDSCLAFDFVWPEVVVRSPHVFDAVIAALTAFLWAHQGWQGPLDLQPAAPSAASAEPVTADPLRAAIEGLEDRWLEDGWIWVPPAPGGGRV</sequence>
<dbReference type="Pfam" id="PF04250">
    <property type="entry name" value="DUF429"/>
    <property type="match status" value="1"/>
</dbReference>
<proteinExistence type="predicted"/>
<name>A0ABS7TQ87_9BACT</name>
<comment type="caution">
    <text evidence="1">The sequence shown here is derived from an EMBL/GenBank/DDBJ whole genome shotgun (WGS) entry which is preliminary data.</text>
</comment>
<gene>
    <name evidence="1" type="ORF">K7C98_13820</name>
</gene>
<evidence type="ECO:0000313" key="2">
    <source>
        <dbReference type="Proteomes" id="UP001139031"/>
    </source>
</evidence>
<reference evidence="1" key="1">
    <citation type="submission" date="2021-08" db="EMBL/GenBank/DDBJ databases">
        <authorList>
            <person name="Stevens D.C."/>
        </authorList>
    </citation>
    <scope>NUCLEOTIDE SEQUENCE</scope>
    <source>
        <strain evidence="1">DSM 53165</strain>
    </source>
</reference>
<dbReference type="RefSeq" id="WP_224192104.1">
    <property type="nucleotide sequence ID" value="NZ_JAIRAU010000015.1"/>
</dbReference>
<dbReference type="Proteomes" id="UP001139031">
    <property type="component" value="Unassembled WGS sequence"/>
</dbReference>
<accession>A0ABS7TQ87</accession>
<keyword evidence="2" id="KW-1185">Reference proteome</keyword>
<dbReference type="EMBL" id="JAIRAU010000015">
    <property type="protein sequence ID" value="MBZ5710336.1"/>
    <property type="molecule type" value="Genomic_DNA"/>
</dbReference>
<dbReference type="InterPro" id="IPR007362">
    <property type="entry name" value="DUF429"/>
</dbReference>
<evidence type="ECO:0000313" key="1">
    <source>
        <dbReference type="EMBL" id="MBZ5710336.1"/>
    </source>
</evidence>
<protein>
    <submittedName>
        <fullName evidence="1">DUF429 domain-containing protein</fullName>
    </submittedName>
</protein>